<name>A0A238V8D1_9ACTN</name>
<dbReference type="OrthoDB" id="5198262at2"/>
<dbReference type="AlphaFoldDB" id="A0A238V8D1"/>
<evidence type="ECO:0000313" key="2">
    <source>
        <dbReference type="Proteomes" id="UP000198403"/>
    </source>
</evidence>
<evidence type="ECO:0000313" key="1">
    <source>
        <dbReference type="EMBL" id="SNR30496.1"/>
    </source>
</evidence>
<accession>A0A238V8D1</accession>
<protein>
    <submittedName>
        <fullName evidence="1">Uncharacterized protein</fullName>
    </submittedName>
</protein>
<reference evidence="1 2" key="1">
    <citation type="submission" date="2017-06" db="EMBL/GenBank/DDBJ databases">
        <authorList>
            <person name="Kim H.J."/>
            <person name="Triplett B.A."/>
        </authorList>
    </citation>
    <scope>NUCLEOTIDE SEQUENCE [LARGE SCALE GENOMIC DNA]</scope>
    <source>
        <strain evidence="1 2">DSM 44272</strain>
    </source>
</reference>
<dbReference type="RefSeq" id="WP_089335051.1">
    <property type="nucleotide sequence ID" value="NZ_FZNO01000002.1"/>
</dbReference>
<organism evidence="1 2">
    <name type="scientific">Blastococcus mobilis</name>
    <dbReference type="NCBI Taxonomy" id="1938746"/>
    <lineage>
        <taxon>Bacteria</taxon>
        <taxon>Bacillati</taxon>
        <taxon>Actinomycetota</taxon>
        <taxon>Actinomycetes</taxon>
        <taxon>Geodermatophilales</taxon>
        <taxon>Geodermatophilaceae</taxon>
        <taxon>Blastococcus</taxon>
    </lineage>
</organism>
<proteinExistence type="predicted"/>
<gene>
    <name evidence="1" type="ORF">SAMN06272737_102202</name>
</gene>
<dbReference type="PROSITE" id="PS51318">
    <property type="entry name" value="TAT"/>
    <property type="match status" value="1"/>
</dbReference>
<sequence length="124" mass="12591">MTAPADSSRRILTRLLAGAGAATGVLLLARPQQVVDAVAPAFPRERLWLARALGARLLAQHGAVLVAARPGLVRLGSAVDLVHAASMVPFVASPRYGRAARVSGGLAAACAAVALALAPRSQGR</sequence>
<dbReference type="EMBL" id="FZNO01000002">
    <property type="protein sequence ID" value="SNR30496.1"/>
    <property type="molecule type" value="Genomic_DNA"/>
</dbReference>
<keyword evidence="2" id="KW-1185">Reference proteome</keyword>
<dbReference type="InterPro" id="IPR006311">
    <property type="entry name" value="TAT_signal"/>
</dbReference>
<dbReference type="Proteomes" id="UP000198403">
    <property type="component" value="Unassembled WGS sequence"/>
</dbReference>